<dbReference type="InterPro" id="IPR045886">
    <property type="entry name" value="ThiF/MoeB/HesA"/>
</dbReference>
<gene>
    <name evidence="2" type="ORF">B0H63DRAFT_542649</name>
</gene>
<reference evidence="2" key="2">
    <citation type="submission" date="2023-06" db="EMBL/GenBank/DDBJ databases">
        <authorList>
            <consortium name="Lawrence Berkeley National Laboratory"/>
            <person name="Haridas S."/>
            <person name="Hensen N."/>
            <person name="Bonometti L."/>
            <person name="Westerberg I."/>
            <person name="Brannstrom I.O."/>
            <person name="Guillou S."/>
            <person name="Cros-Aarteil S."/>
            <person name="Calhoun S."/>
            <person name="Kuo A."/>
            <person name="Mondo S."/>
            <person name="Pangilinan J."/>
            <person name="Riley R."/>
            <person name="LaButti K."/>
            <person name="Andreopoulos B."/>
            <person name="Lipzen A."/>
            <person name="Chen C."/>
            <person name="Yanf M."/>
            <person name="Daum C."/>
            <person name="Ng V."/>
            <person name="Clum A."/>
            <person name="Steindorff A."/>
            <person name="Ohm R."/>
            <person name="Martin F."/>
            <person name="Silar P."/>
            <person name="Natvig D."/>
            <person name="Lalanne C."/>
            <person name="Gautier V."/>
            <person name="Ament-velasquez S.L."/>
            <person name="Kruys A."/>
            <person name="Hutchinson M.I."/>
            <person name="Powell A.J."/>
            <person name="Barry K."/>
            <person name="Miller A.N."/>
            <person name="Grigoriev I.V."/>
            <person name="Debuchy R."/>
            <person name="Gladieux P."/>
            <person name="Thoren M.H."/>
            <person name="Johannesson H."/>
        </authorList>
    </citation>
    <scope>NUCLEOTIDE SEQUENCE</scope>
    <source>
        <strain evidence="2">CBS 232.78</strain>
    </source>
</reference>
<keyword evidence="3" id="KW-1185">Reference proteome</keyword>
<evidence type="ECO:0000313" key="3">
    <source>
        <dbReference type="Proteomes" id="UP001285441"/>
    </source>
</evidence>
<reference evidence="2" key="1">
    <citation type="journal article" date="2023" name="Mol. Phylogenet. Evol.">
        <title>Genome-scale phylogeny and comparative genomics of the fungal order Sordariales.</title>
        <authorList>
            <person name="Hensen N."/>
            <person name="Bonometti L."/>
            <person name="Westerberg I."/>
            <person name="Brannstrom I.O."/>
            <person name="Guillou S."/>
            <person name="Cros-Aarteil S."/>
            <person name="Calhoun S."/>
            <person name="Haridas S."/>
            <person name="Kuo A."/>
            <person name="Mondo S."/>
            <person name="Pangilinan J."/>
            <person name="Riley R."/>
            <person name="LaButti K."/>
            <person name="Andreopoulos B."/>
            <person name="Lipzen A."/>
            <person name="Chen C."/>
            <person name="Yan M."/>
            <person name="Daum C."/>
            <person name="Ng V."/>
            <person name="Clum A."/>
            <person name="Steindorff A."/>
            <person name="Ohm R.A."/>
            <person name="Martin F."/>
            <person name="Silar P."/>
            <person name="Natvig D.O."/>
            <person name="Lalanne C."/>
            <person name="Gautier V."/>
            <person name="Ament-Velasquez S.L."/>
            <person name="Kruys A."/>
            <person name="Hutchinson M.I."/>
            <person name="Powell A.J."/>
            <person name="Barry K."/>
            <person name="Miller A.N."/>
            <person name="Grigoriev I.V."/>
            <person name="Debuchy R."/>
            <person name="Gladieux P."/>
            <person name="Hiltunen Thoren M."/>
            <person name="Johannesson H."/>
        </authorList>
    </citation>
    <scope>NUCLEOTIDE SEQUENCE</scope>
    <source>
        <strain evidence="2">CBS 232.78</strain>
    </source>
</reference>
<dbReference type="Gene3D" id="3.40.50.720">
    <property type="entry name" value="NAD(P)-binding Rossmann-like Domain"/>
    <property type="match status" value="1"/>
</dbReference>
<dbReference type="GO" id="GO:0008641">
    <property type="term" value="F:ubiquitin-like modifier activating enzyme activity"/>
    <property type="evidence" value="ECO:0007669"/>
    <property type="project" value="InterPro"/>
</dbReference>
<sequence>MGAGTKSDPTKIVVGDIGTSTDDGLSRATRRRLKLVGVTAGIPVVYSTEKMGEGKAALLPLPDEEFQKGSVGDLGPLPDFRVRILPVLGTMPAVFGYTANPLEYAQGKARDKMYDGILAFVQSSEEKIVRASPGAPQTSVSASKSHHHRRYCLSSGRALQRAERCHGYPDQARPSEMAEARGRKHSCKDKRRRNYRAEILHLKLRDLVCMTKDEATRHQKEVLQGDKTLADLYGPEVIELVERRQKEAGGL</sequence>
<evidence type="ECO:0000313" key="2">
    <source>
        <dbReference type="EMBL" id="KAK3365374.1"/>
    </source>
</evidence>
<dbReference type="GO" id="GO:0005741">
    <property type="term" value="C:mitochondrial outer membrane"/>
    <property type="evidence" value="ECO:0007669"/>
    <property type="project" value="TreeGrafter"/>
</dbReference>
<dbReference type="EMBL" id="JAULSW010000031">
    <property type="protein sequence ID" value="KAK3365374.1"/>
    <property type="molecule type" value="Genomic_DNA"/>
</dbReference>
<dbReference type="InterPro" id="IPR035985">
    <property type="entry name" value="Ubiquitin-activating_enz"/>
</dbReference>
<accession>A0AAE0JW05</accession>
<proteinExistence type="predicted"/>
<dbReference type="GO" id="GO:0061504">
    <property type="term" value="P:cyclic threonylcarbamoyladenosine biosynthetic process"/>
    <property type="evidence" value="ECO:0007669"/>
    <property type="project" value="TreeGrafter"/>
</dbReference>
<dbReference type="PANTHER" id="PTHR43267:SF2">
    <property type="entry name" value="TRNA THREONYLCARBAMOYLADENOSINE DEHYDRATASE 1-RELATED"/>
    <property type="match status" value="1"/>
</dbReference>
<dbReference type="PANTHER" id="PTHR43267">
    <property type="entry name" value="TRNA THREONYLCARBAMOYLADENOSINE DEHYDRATASE"/>
    <property type="match status" value="1"/>
</dbReference>
<comment type="caution">
    <text evidence="2">The sequence shown here is derived from an EMBL/GenBank/DDBJ whole genome shotgun (WGS) entry which is preliminary data.</text>
</comment>
<organism evidence="2 3">
    <name type="scientific">Podospora didyma</name>
    <dbReference type="NCBI Taxonomy" id="330526"/>
    <lineage>
        <taxon>Eukaryota</taxon>
        <taxon>Fungi</taxon>
        <taxon>Dikarya</taxon>
        <taxon>Ascomycota</taxon>
        <taxon>Pezizomycotina</taxon>
        <taxon>Sordariomycetes</taxon>
        <taxon>Sordariomycetidae</taxon>
        <taxon>Sordariales</taxon>
        <taxon>Podosporaceae</taxon>
        <taxon>Podospora</taxon>
    </lineage>
</organism>
<dbReference type="AlphaFoldDB" id="A0AAE0JW05"/>
<name>A0AAE0JW05_9PEZI</name>
<feature type="region of interest" description="Disordered" evidence="1">
    <location>
        <begin position="167"/>
        <end position="190"/>
    </location>
</feature>
<protein>
    <submittedName>
        <fullName evidence="2">Uncharacterized protein</fullName>
    </submittedName>
</protein>
<evidence type="ECO:0000256" key="1">
    <source>
        <dbReference type="SAM" id="MobiDB-lite"/>
    </source>
</evidence>
<dbReference type="SUPFAM" id="SSF69572">
    <property type="entry name" value="Activating enzymes of the ubiquitin-like proteins"/>
    <property type="match status" value="1"/>
</dbReference>
<dbReference type="Proteomes" id="UP001285441">
    <property type="component" value="Unassembled WGS sequence"/>
</dbReference>
<dbReference type="GO" id="GO:0061503">
    <property type="term" value="F:tRNA threonylcarbamoyladenosine dehydratase"/>
    <property type="evidence" value="ECO:0007669"/>
    <property type="project" value="TreeGrafter"/>
</dbReference>